<organism evidence="1 2">
    <name type="scientific">Morococcus cerebrosus</name>
    <dbReference type="NCBI Taxonomy" id="1056807"/>
    <lineage>
        <taxon>Bacteria</taxon>
        <taxon>Pseudomonadati</taxon>
        <taxon>Pseudomonadota</taxon>
        <taxon>Betaproteobacteria</taxon>
        <taxon>Neisseriales</taxon>
        <taxon>Neisseriaceae</taxon>
        <taxon>Morococcus</taxon>
    </lineage>
</organism>
<gene>
    <name evidence="1" type="ORF">MCC93_12800</name>
</gene>
<dbReference type="Proteomes" id="UP000031390">
    <property type="component" value="Unassembled WGS sequence"/>
</dbReference>
<protein>
    <submittedName>
        <fullName evidence="1">Uncharacterized protein</fullName>
    </submittedName>
</protein>
<dbReference type="PATRIC" id="fig|1056807.3.peg.1230"/>
<comment type="caution">
    <text evidence="1">The sequence shown here is derived from an EMBL/GenBank/DDBJ whole genome shotgun (WGS) entry which is preliminary data.</text>
</comment>
<evidence type="ECO:0000313" key="1">
    <source>
        <dbReference type="EMBL" id="KIC07947.1"/>
    </source>
</evidence>
<reference evidence="1 2" key="1">
    <citation type="submission" date="2014-12" db="EMBL/GenBank/DDBJ databases">
        <title>Genome sequence of Morococcus cerebrosus.</title>
        <authorList>
            <person name="Shin S.-K."/>
            <person name="Yi H."/>
        </authorList>
    </citation>
    <scope>NUCLEOTIDE SEQUENCE [LARGE SCALE GENOMIC DNA]</scope>
    <source>
        <strain evidence="1 2">CIP 81.93</strain>
    </source>
</reference>
<name>A0A0C1H1D0_9NEIS</name>
<evidence type="ECO:0000313" key="2">
    <source>
        <dbReference type="Proteomes" id="UP000031390"/>
    </source>
</evidence>
<dbReference type="AlphaFoldDB" id="A0A0C1H1D0"/>
<proteinExistence type="predicted"/>
<dbReference type="EMBL" id="JUFZ01000047">
    <property type="protein sequence ID" value="KIC07947.1"/>
    <property type="molecule type" value="Genomic_DNA"/>
</dbReference>
<sequence length="55" mass="6107">MPRLAVLSVLSAASSPCPDLNLIHYNFYNTVKPYRSLNGDTPFEALQAYFSQSVV</sequence>
<accession>A0A0C1H1D0</accession>